<evidence type="ECO:0000256" key="3">
    <source>
        <dbReference type="ARBA" id="ARBA00022692"/>
    </source>
</evidence>
<keyword evidence="5 6" id="KW-0472">Membrane</keyword>
<dbReference type="InterPro" id="IPR012936">
    <property type="entry name" value="Erv_C"/>
</dbReference>
<dbReference type="InterPro" id="IPR039542">
    <property type="entry name" value="Erv_N"/>
</dbReference>
<comment type="similarity">
    <text evidence="2 6">Belongs to the ERGIC family.</text>
</comment>
<name>A0ABR4NM33_9SACH</name>
<accession>A0ABR4NM33</accession>
<evidence type="ECO:0000259" key="8">
    <source>
        <dbReference type="Pfam" id="PF13850"/>
    </source>
</evidence>
<comment type="caution">
    <text evidence="9">The sequence shown here is derived from an EMBL/GenBank/DDBJ whole genome shotgun (WGS) entry which is preliminary data.</text>
</comment>
<evidence type="ECO:0000256" key="2">
    <source>
        <dbReference type="ARBA" id="ARBA00005648"/>
    </source>
</evidence>
<dbReference type="PANTHER" id="PTHR10984:SF25">
    <property type="entry name" value="ENDOPLASMIC RETICULUM-GOLGI INTERMEDIATE COMPARTMENT PROTEIN 3"/>
    <property type="match status" value="1"/>
</dbReference>
<feature type="transmembrane region" description="Helical" evidence="6">
    <location>
        <begin position="21"/>
        <end position="42"/>
    </location>
</feature>
<reference evidence="9 10" key="1">
    <citation type="submission" date="2024-05" db="EMBL/GenBank/DDBJ databases">
        <title>Long read based assembly of the Candida bracarensis genome reveals expanded adhesin content.</title>
        <authorList>
            <person name="Marcet-Houben M."/>
            <person name="Ksiezopolska E."/>
            <person name="Gabaldon T."/>
        </authorList>
    </citation>
    <scope>NUCLEOTIDE SEQUENCE [LARGE SCALE GENOMIC DNA]</scope>
    <source>
        <strain evidence="9 10">CBM6</strain>
    </source>
</reference>
<dbReference type="Proteomes" id="UP001623330">
    <property type="component" value="Unassembled WGS sequence"/>
</dbReference>
<protein>
    <recommendedName>
        <fullName evidence="6">Endoplasmic reticulum-Golgi intermediate compartment protein</fullName>
    </recommendedName>
</protein>
<organism evidence="9 10">
    <name type="scientific">Nakaseomyces bracarensis</name>
    <dbReference type="NCBI Taxonomy" id="273131"/>
    <lineage>
        <taxon>Eukaryota</taxon>
        <taxon>Fungi</taxon>
        <taxon>Dikarya</taxon>
        <taxon>Ascomycota</taxon>
        <taxon>Saccharomycotina</taxon>
        <taxon>Saccharomycetes</taxon>
        <taxon>Saccharomycetales</taxon>
        <taxon>Saccharomycetaceae</taxon>
        <taxon>Nakaseomyces</taxon>
    </lineage>
</organism>
<keyword evidence="6" id="KW-0931">ER-Golgi transport</keyword>
<evidence type="ECO:0000313" key="10">
    <source>
        <dbReference type="Proteomes" id="UP001623330"/>
    </source>
</evidence>
<dbReference type="InterPro" id="IPR045888">
    <property type="entry name" value="Erv"/>
</dbReference>
<evidence type="ECO:0000256" key="4">
    <source>
        <dbReference type="ARBA" id="ARBA00022989"/>
    </source>
</evidence>
<feature type="domain" description="Endoplasmic reticulum vesicle transporter N-terminal" evidence="8">
    <location>
        <begin position="7"/>
        <end position="95"/>
    </location>
</feature>
<sequence length="411" mass="46633">MKKSTLLSFDAFAKTEEDVRIRTRSGGFITLGCLVVTLMLLIGEWTRFNSVVTRPELVVDRDRLLKLDLNFDISFPSLPCELVTLDIMDDSGEIQLDLSDADFTKVRLDKDGKELGSNSMKVGKEAEEERDELAKKLDKDYCGPCYGSLNQDNNKPDVPRDQWTCCQTCEDVRKAYFDKQWAFFDGKNIEQCEREGYVKRINEQLQEGCRVRGSAKLNRINGNLHFASGPGMQTINGHFHDSSLYESHPNLNFNHKINHLSFGKSVDVKSEAIEQVSINPLDGREVSPERDTHLFQYNYFAKIVPTRYESLDKKHKVETVQFSSTFHSRPLTGGKDEDHPTTIHQRGGFPALYINFEMSPLKVINREEHGQSWSGFILGCITSIGGVLAVGTVLDKALYKAQRTIFSKKDL</sequence>
<keyword evidence="10" id="KW-1185">Reference proteome</keyword>
<feature type="domain" description="Endoplasmic reticulum vesicle transporter C-terminal" evidence="7">
    <location>
        <begin position="145"/>
        <end position="395"/>
    </location>
</feature>
<dbReference type="Pfam" id="PF13850">
    <property type="entry name" value="ERGIC_N"/>
    <property type="match status" value="1"/>
</dbReference>
<keyword evidence="6" id="KW-0333">Golgi apparatus</keyword>
<evidence type="ECO:0000259" key="7">
    <source>
        <dbReference type="Pfam" id="PF07970"/>
    </source>
</evidence>
<comment type="subcellular location">
    <subcellularLocation>
        <location evidence="6">Endoplasmic reticulum membrane</location>
        <topology evidence="6">Multi-pass membrane protein</topology>
    </subcellularLocation>
    <subcellularLocation>
        <location evidence="6">Endoplasmic reticulum-Golgi intermediate compartment membrane</location>
        <topology evidence="6">Multi-pass membrane protein</topology>
    </subcellularLocation>
    <subcellularLocation>
        <location evidence="6">Golgi apparatus membrane</location>
        <topology evidence="6">Multi-pass membrane protein</topology>
    </subcellularLocation>
    <subcellularLocation>
        <location evidence="1">Membrane</location>
        <topology evidence="1">Multi-pass membrane protein</topology>
    </subcellularLocation>
</comment>
<evidence type="ECO:0000256" key="1">
    <source>
        <dbReference type="ARBA" id="ARBA00004141"/>
    </source>
</evidence>
<keyword evidence="3 6" id="KW-0812">Transmembrane</keyword>
<dbReference type="EMBL" id="JBEVYD010000013">
    <property type="protein sequence ID" value="KAL3228618.1"/>
    <property type="molecule type" value="Genomic_DNA"/>
</dbReference>
<keyword evidence="4 6" id="KW-1133">Transmembrane helix</keyword>
<dbReference type="PANTHER" id="PTHR10984">
    <property type="entry name" value="ENDOPLASMIC RETICULUM-GOLGI INTERMEDIATE COMPARTMENT PROTEIN"/>
    <property type="match status" value="1"/>
</dbReference>
<feature type="transmembrane region" description="Helical" evidence="6">
    <location>
        <begin position="373"/>
        <end position="394"/>
    </location>
</feature>
<keyword evidence="6" id="KW-0813">Transport</keyword>
<gene>
    <name evidence="9" type="ORF">RNJ44_02563</name>
</gene>
<evidence type="ECO:0000256" key="5">
    <source>
        <dbReference type="ARBA" id="ARBA00023136"/>
    </source>
</evidence>
<keyword evidence="6" id="KW-0256">Endoplasmic reticulum</keyword>
<evidence type="ECO:0000313" key="9">
    <source>
        <dbReference type="EMBL" id="KAL3228618.1"/>
    </source>
</evidence>
<evidence type="ECO:0000256" key="6">
    <source>
        <dbReference type="RuleBase" id="RU369013"/>
    </source>
</evidence>
<dbReference type="Pfam" id="PF07970">
    <property type="entry name" value="COPIIcoated_ERV"/>
    <property type="match status" value="1"/>
</dbReference>
<comment type="function">
    <text evidence="6">Plays a role in transport between endoplasmic reticulum and Golgi.</text>
</comment>
<proteinExistence type="inferred from homology"/>